<organism evidence="5 6">
    <name type="scientific">Erythrobacter ani</name>
    <dbReference type="NCBI Taxonomy" id="2827235"/>
    <lineage>
        <taxon>Bacteria</taxon>
        <taxon>Pseudomonadati</taxon>
        <taxon>Pseudomonadota</taxon>
        <taxon>Alphaproteobacteria</taxon>
        <taxon>Sphingomonadales</taxon>
        <taxon>Erythrobacteraceae</taxon>
        <taxon>Erythrobacter/Porphyrobacter group</taxon>
        <taxon>Erythrobacter</taxon>
    </lineage>
</organism>
<evidence type="ECO:0000256" key="2">
    <source>
        <dbReference type="PROSITE-ProRule" id="PRU00284"/>
    </source>
</evidence>
<keyword evidence="3" id="KW-0175">Coiled coil</keyword>
<feature type="coiled-coil region" evidence="3">
    <location>
        <begin position="42"/>
        <end position="79"/>
    </location>
</feature>
<keyword evidence="1 2" id="KW-0807">Transducer</keyword>
<dbReference type="Proteomes" id="UP000699975">
    <property type="component" value="Unassembled WGS sequence"/>
</dbReference>
<accession>A0ABS6SRJ6</accession>
<dbReference type="EMBL" id="JAGSPB010000003">
    <property type="protein sequence ID" value="MBV7267097.1"/>
    <property type="molecule type" value="Genomic_DNA"/>
</dbReference>
<feature type="domain" description="Methyl-accepting transducer" evidence="4">
    <location>
        <begin position="20"/>
        <end position="259"/>
    </location>
</feature>
<protein>
    <submittedName>
        <fullName evidence="5">Chemotaxis protein</fullName>
    </submittedName>
</protein>
<dbReference type="PROSITE" id="PS50111">
    <property type="entry name" value="CHEMOTAXIS_TRANSDUC_2"/>
    <property type="match status" value="1"/>
</dbReference>
<keyword evidence="6" id="KW-1185">Reference proteome</keyword>
<dbReference type="RefSeq" id="WP_218317737.1">
    <property type="nucleotide sequence ID" value="NZ_JAGSPB010000003.1"/>
</dbReference>
<dbReference type="PANTHER" id="PTHR32089">
    <property type="entry name" value="METHYL-ACCEPTING CHEMOTAXIS PROTEIN MCPB"/>
    <property type="match status" value="1"/>
</dbReference>
<comment type="caution">
    <text evidence="5">The sequence shown here is derived from an EMBL/GenBank/DDBJ whole genome shotgun (WGS) entry which is preliminary data.</text>
</comment>
<evidence type="ECO:0000256" key="3">
    <source>
        <dbReference type="SAM" id="Coils"/>
    </source>
</evidence>
<evidence type="ECO:0000256" key="1">
    <source>
        <dbReference type="ARBA" id="ARBA00023224"/>
    </source>
</evidence>
<name>A0ABS6SRJ6_9SPHN</name>
<dbReference type="SMART" id="SM00283">
    <property type="entry name" value="MA"/>
    <property type="match status" value="1"/>
</dbReference>
<evidence type="ECO:0000313" key="6">
    <source>
        <dbReference type="Proteomes" id="UP000699975"/>
    </source>
</evidence>
<proteinExistence type="predicted"/>
<dbReference type="Pfam" id="PF00015">
    <property type="entry name" value="MCPsignal"/>
    <property type="match status" value="1"/>
</dbReference>
<evidence type="ECO:0000259" key="4">
    <source>
        <dbReference type="PROSITE" id="PS50111"/>
    </source>
</evidence>
<reference evidence="5 6" key="1">
    <citation type="submission" date="2021-04" db="EMBL/GenBank/DDBJ databases">
        <authorList>
            <person name="Pira H."/>
            <person name="Risdian C."/>
            <person name="Wink J."/>
        </authorList>
    </citation>
    <scope>NUCLEOTIDE SEQUENCE [LARGE SCALE GENOMIC DNA]</scope>
    <source>
        <strain evidence="5 6">WH131</strain>
    </source>
</reference>
<gene>
    <name evidence="5" type="ORF">KCG45_12970</name>
</gene>
<sequence>MKPIAIDTADAAALGNIPESCGAVTVGCTDVAGVVAAVIQSSEKLREEHEALRGTVQALEADQEKVAEASDEARLLSERAIERLGEGTSLIQASLNQINGLLDLVDTLGQHVTSFSAAMEQVRRSAQDIDDIAETTNILALNATIEAMRAGEAGRTFAVVASEVKSLANDTRKATEEIAQTVEALGGEANEVIGRIEAGSQASSEAKASVARIETTISSVGELVEEVDKQNDVIARSTGTISKHVGAVQDVLISFDQAARENEEKLEGAHHKMGDLELTASEMFDRIVHAGLSPQDSVMVEKAQDIAAQVKQHAEEAIASGALPKDALFDTVYDEIPGSNPKRYRTALTDWAHAEWRNFLDQAKAGSDNVIAAACTDLNGYLPTHLTDRSREPTGDITHDTQFCRNGRIIFDPIDRRAKGSDAPYMMAVYRQEGDGEKYLVVRNVYVPLVINGRRWGDFELAYTFD</sequence>
<dbReference type="InterPro" id="IPR004089">
    <property type="entry name" value="MCPsignal_dom"/>
</dbReference>
<evidence type="ECO:0000313" key="5">
    <source>
        <dbReference type="EMBL" id="MBV7267097.1"/>
    </source>
</evidence>
<dbReference type="PANTHER" id="PTHR32089:SF114">
    <property type="entry name" value="METHYL-ACCEPTING CHEMOTAXIS PROTEIN MCPB"/>
    <property type="match status" value="1"/>
</dbReference>